<feature type="region of interest" description="Disordered" evidence="6">
    <location>
        <begin position="451"/>
        <end position="475"/>
    </location>
</feature>
<comment type="similarity">
    <text evidence="1">Belongs to the sulfatase family.</text>
</comment>
<keyword evidence="10" id="KW-1185">Reference proteome</keyword>
<evidence type="ECO:0000256" key="7">
    <source>
        <dbReference type="SAM" id="SignalP"/>
    </source>
</evidence>
<evidence type="ECO:0000256" key="1">
    <source>
        <dbReference type="ARBA" id="ARBA00008779"/>
    </source>
</evidence>
<dbReference type="Gene3D" id="3.30.1120.10">
    <property type="match status" value="1"/>
</dbReference>
<evidence type="ECO:0000313" key="10">
    <source>
        <dbReference type="Proteomes" id="UP000664859"/>
    </source>
</evidence>
<evidence type="ECO:0000313" key="9">
    <source>
        <dbReference type="EMBL" id="KAG5185240.1"/>
    </source>
</evidence>
<dbReference type="PANTHER" id="PTHR10342:SF274">
    <property type="entry name" value="ARYLSULFATASE B"/>
    <property type="match status" value="1"/>
</dbReference>
<feature type="non-terminal residue" evidence="9">
    <location>
        <position position="1"/>
    </location>
</feature>
<dbReference type="SUPFAM" id="SSF53649">
    <property type="entry name" value="Alkaline phosphatase-like"/>
    <property type="match status" value="1"/>
</dbReference>
<feature type="compositionally biased region" description="Basic residues" evidence="6">
    <location>
        <begin position="462"/>
        <end position="473"/>
    </location>
</feature>
<dbReference type="InterPro" id="IPR000917">
    <property type="entry name" value="Sulfatase_N"/>
</dbReference>
<dbReference type="InterPro" id="IPR024607">
    <property type="entry name" value="Sulfatase_CS"/>
</dbReference>
<evidence type="ECO:0000256" key="4">
    <source>
        <dbReference type="ARBA" id="ARBA00022837"/>
    </source>
</evidence>
<sequence>RLLLLTVLLAQHCADAATSIQPHIVTIILDDWGWANWGYHDRLVNNQQLQEEVQTPVMDALAQDGIVLDRLYVHNVCSPSRSAFVTGRNHRHVNLINGPSTLYDPSLPLLGTWGVPAQMTGIAEQLGSAGYATQHVGKWHLGYASRADDSNTLLLPPATARGYDHFFGYIGGGNDHWTYKISKPSNGCCGRASVDLRDDGAPAADNKPAHACGVASQDGCLFEDALFERQVTGAINDHADLNTTQQLFLTWAPHAVHVPLQPIAAQEARFDFIDFPLRRKYAAVVNDIDRRIGRVVSTLKRRGLWDTTLLVVISDNGGPSLFDGGANNYPLRGEKGFNTEGGVRSNAFMAGGFVPQAQRGSVADGLMGIEDFYATFCGVGGVVTLGGAKAAAAGLPPVDSLNMWPYLSGAVEASPRDLVVVSDGHQPQAVIDRLGYKLILGETSSKVFQQIEPVQSSESRKQVRSSGKKAHNRRNFECSACHARRTQD</sequence>
<evidence type="ECO:0000256" key="3">
    <source>
        <dbReference type="ARBA" id="ARBA00022801"/>
    </source>
</evidence>
<proteinExistence type="inferred from homology"/>
<keyword evidence="3" id="KW-0378">Hydrolase</keyword>
<dbReference type="InterPro" id="IPR017850">
    <property type="entry name" value="Alkaline_phosphatase_core_sf"/>
</dbReference>
<dbReference type="Proteomes" id="UP000664859">
    <property type="component" value="Unassembled WGS sequence"/>
</dbReference>
<dbReference type="PROSITE" id="PS00149">
    <property type="entry name" value="SULFATASE_2"/>
    <property type="match status" value="1"/>
</dbReference>
<evidence type="ECO:0000256" key="6">
    <source>
        <dbReference type="SAM" id="MobiDB-lite"/>
    </source>
</evidence>
<dbReference type="Gene3D" id="3.40.720.10">
    <property type="entry name" value="Alkaline Phosphatase, subunit A"/>
    <property type="match status" value="1"/>
</dbReference>
<dbReference type="InterPro" id="IPR047115">
    <property type="entry name" value="ARSB"/>
</dbReference>
<name>A0A835Z569_9STRA</name>
<keyword evidence="5" id="KW-0325">Glycoprotein</keyword>
<evidence type="ECO:0000259" key="8">
    <source>
        <dbReference type="Pfam" id="PF00884"/>
    </source>
</evidence>
<feature type="domain" description="Sulfatase N-terminal" evidence="8">
    <location>
        <begin position="22"/>
        <end position="381"/>
    </location>
</feature>
<gene>
    <name evidence="9" type="ORF">JKP88DRAFT_180546</name>
</gene>
<keyword evidence="7" id="KW-0732">Signal</keyword>
<dbReference type="EMBL" id="JAFCMP010000136">
    <property type="protein sequence ID" value="KAG5185240.1"/>
    <property type="molecule type" value="Genomic_DNA"/>
</dbReference>
<protein>
    <submittedName>
        <fullName evidence="9">Arylsulfatase B-like protein</fullName>
    </submittedName>
</protein>
<dbReference type="AlphaFoldDB" id="A0A835Z569"/>
<comment type="caution">
    <text evidence="9">The sequence shown here is derived from an EMBL/GenBank/DDBJ whole genome shotgun (WGS) entry which is preliminary data.</text>
</comment>
<dbReference type="PANTHER" id="PTHR10342">
    <property type="entry name" value="ARYLSULFATASE"/>
    <property type="match status" value="1"/>
</dbReference>
<feature type="signal peptide" evidence="7">
    <location>
        <begin position="1"/>
        <end position="16"/>
    </location>
</feature>
<dbReference type="Pfam" id="PF00884">
    <property type="entry name" value="Sulfatase"/>
    <property type="match status" value="1"/>
</dbReference>
<dbReference type="GO" id="GO:0046872">
    <property type="term" value="F:metal ion binding"/>
    <property type="evidence" value="ECO:0007669"/>
    <property type="project" value="UniProtKB-KW"/>
</dbReference>
<dbReference type="GO" id="GO:0008484">
    <property type="term" value="F:sulfuric ester hydrolase activity"/>
    <property type="evidence" value="ECO:0007669"/>
    <property type="project" value="InterPro"/>
</dbReference>
<evidence type="ECO:0000256" key="2">
    <source>
        <dbReference type="ARBA" id="ARBA00022723"/>
    </source>
</evidence>
<evidence type="ECO:0000256" key="5">
    <source>
        <dbReference type="ARBA" id="ARBA00023180"/>
    </source>
</evidence>
<keyword evidence="4" id="KW-0106">Calcium</keyword>
<keyword evidence="2" id="KW-0479">Metal-binding</keyword>
<feature type="chain" id="PRO_5032368841" evidence="7">
    <location>
        <begin position="17"/>
        <end position="488"/>
    </location>
</feature>
<reference evidence="9" key="1">
    <citation type="submission" date="2021-02" db="EMBL/GenBank/DDBJ databases">
        <title>First Annotated Genome of the Yellow-green Alga Tribonema minus.</title>
        <authorList>
            <person name="Mahan K.M."/>
        </authorList>
    </citation>
    <scope>NUCLEOTIDE SEQUENCE</scope>
    <source>
        <strain evidence="9">UTEX B ZZ1240</strain>
    </source>
</reference>
<accession>A0A835Z569</accession>
<organism evidence="9 10">
    <name type="scientific">Tribonema minus</name>
    <dbReference type="NCBI Taxonomy" id="303371"/>
    <lineage>
        <taxon>Eukaryota</taxon>
        <taxon>Sar</taxon>
        <taxon>Stramenopiles</taxon>
        <taxon>Ochrophyta</taxon>
        <taxon>PX clade</taxon>
        <taxon>Xanthophyceae</taxon>
        <taxon>Tribonematales</taxon>
        <taxon>Tribonemataceae</taxon>
        <taxon>Tribonema</taxon>
    </lineage>
</organism>
<dbReference type="OrthoDB" id="195633at2759"/>